<protein>
    <submittedName>
        <fullName evidence="7">Putative permease</fullName>
    </submittedName>
</protein>
<comment type="subcellular location">
    <subcellularLocation>
        <location evidence="1">Membrane</location>
        <topology evidence="1">Multi-pass membrane protein</topology>
    </subcellularLocation>
</comment>
<dbReference type="GO" id="GO:0016020">
    <property type="term" value="C:membrane"/>
    <property type="evidence" value="ECO:0007669"/>
    <property type="project" value="UniProtKB-SubCell"/>
</dbReference>
<sequence length="505" mass="56127">MKTKSEQLSLFNIIWIGFCFIAGITFTASFAAILGNDGVGLHIYWIFAVIGVIAFMCAWSFGKLVQVHPEANGGGSQYTRVAFGKFWGLVMGLLNYAVIPVIGMALLVSMIRANFDGGEFNLVGYKDGEWGQWGSWGSLYLDLISYALYIFAITIIFLGLKKYKIFSTIIGYSTWGLTIILMIFGLVGGSMNLIDGNNGFEHQQGAQLGFDNFASTFTTCFFAFCGIETFITTGKNIKDRNKNMPIAIIVILILTTLFYIIFTAIIMMAVTVDFEGNPNMQIFDAFNNDFLKTFGPILVVVCTILMRFNSSLQITLFGGATLEPLASQKMLPGALNRENKDNIPVAGVLATGSLFTFTFILFILIPDLIQGFRGEPTPFNYGTLASCASIILISIYLLIIAVVMVQGMRKNIKVRVWEYIAWTLTTIFLIFILALWAKGVVEGFISKELTSIIAGAFQLFYLVLIACAAIGIYFGYHKKQMVKIQENKEELNKLQEYEKVFTIIK</sequence>
<evidence type="ECO:0000256" key="4">
    <source>
        <dbReference type="ARBA" id="ARBA00023136"/>
    </source>
</evidence>
<organism evidence="7 8">
    <name type="scientific">Spiroplasma culicicola AES-1</name>
    <dbReference type="NCBI Taxonomy" id="1276246"/>
    <lineage>
        <taxon>Bacteria</taxon>
        <taxon>Bacillati</taxon>
        <taxon>Mycoplasmatota</taxon>
        <taxon>Mollicutes</taxon>
        <taxon>Entomoplasmatales</taxon>
        <taxon>Spiroplasmataceae</taxon>
        <taxon>Spiroplasma</taxon>
    </lineage>
</organism>
<keyword evidence="3 5" id="KW-1133">Transmembrane helix</keyword>
<reference evidence="7 8" key="1">
    <citation type="journal article" date="2014" name="Genome Biol. Evol.">
        <title>Molecular evolution of the substrate utilization strategies and putative virulence factors in mosquito-associated Spiroplasma species.</title>
        <authorList>
            <person name="Chang T.H."/>
            <person name="Lo W.S."/>
            <person name="Ku C."/>
            <person name="Chen L.L."/>
            <person name="Kuo C.H."/>
        </authorList>
    </citation>
    <scope>NUCLEOTIDE SEQUENCE [LARGE SCALE GENOMIC DNA]</scope>
    <source>
        <strain evidence="7">AES-1</strain>
    </source>
</reference>
<evidence type="ECO:0000256" key="2">
    <source>
        <dbReference type="ARBA" id="ARBA00022692"/>
    </source>
</evidence>
<dbReference type="PANTHER" id="PTHR42770">
    <property type="entry name" value="AMINO ACID TRANSPORTER-RELATED"/>
    <property type="match status" value="1"/>
</dbReference>
<keyword evidence="8" id="KW-1185">Reference proteome</keyword>
<name>W6A7W5_9MOLU</name>
<feature type="transmembrane region" description="Helical" evidence="5">
    <location>
        <begin position="345"/>
        <end position="369"/>
    </location>
</feature>
<dbReference type="OrthoDB" id="401072at2"/>
<dbReference type="InterPro" id="IPR004841">
    <property type="entry name" value="AA-permease/SLC12A_dom"/>
</dbReference>
<dbReference type="RefSeq" id="WP_025363428.1">
    <property type="nucleotide sequence ID" value="NZ_CP006681.1"/>
</dbReference>
<dbReference type="GO" id="GO:0055085">
    <property type="term" value="P:transmembrane transport"/>
    <property type="evidence" value="ECO:0007669"/>
    <property type="project" value="InterPro"/>
</dbReference>
<dbReference type="Pfam" id="PF00324">
    <property type="entry name" value="AA_permease"/>
    <property type="match status" value="1"/>
</dbReference>
<feature type="transmembrane region" description="Helical" evidence="5">
    <location>
        <begin position="86"/>
        <end position="111"/>
    </location>
</feature>
<dbReference type="eggNOG" id="COG0531">
    <property type="taxonomic scope" value="Bacteria"/>
</dbReference>
<feature type="transmembrane region" description="Helical" evidence="5">
    <location>
        <begin position="172"/>
        <end position="194"/>
    </location>
</feature>
<dbReference type="KEGG" id="scq:SCULI_v1c08630"/>
<dbReference type="PIRSF" id="PIRSF006060">
    <property type="entry name" value="AA_transporter"/>
    <property type="match status" value="1"/>
</dbReference>
<feature type="transmembrane region" description="Helical" evidence="5">
    <location>
        <begin position="416"/>
        <end position="437"/>
    </location>
</feature>
<evidence type="ECO:0000256" key="1">
    <source>
        <dbReference type="ARBA" id="ARBA00004141"/>
    </source>
</evidence>
<dbReference type="Proteomes" id="UP000019267">
    <property type="component" value="Chromosome"/>
</dbReference>
<dbReference type="PANTHER" id="PTHR42770:SF7">
    <property type="entry name" value="MEMBRANE PROTEIN"/>
    <property type="match status" value="1"/>
</dbReference>
<keyword evidence="2 5" id="KW-0812">Transmembrane</keyword>
<feature type="domain" description="Amino acid permease/ SLC12A" evidence="6">
    <location>
        <begin position="14"/>
        <end position="480"/>
    </location>
</feature>
<dbReference type="PATRIC" id="fig|1276246.3.peg.858"/>
<dbReference type="Gene3D" id="1.20.1740.10">
    <property type="entry name" value="Amino acid/polyamine transporter I"/>
    <property type="match status" value="1"/>
</dbReference>
<dbReference type="HOGENOM" id="CLU_459199_0_0_14"/>
<gene>
    <name evidence="7" type="ORF">SCULI_v1c08630</name>
</gene>
<keyword evidence="4 5" id="KW-0472">Membrane</keyword>
<feature type="transmembrane region" description="Helical" evidence="5">
    <location>
        <begin position="290"/>
        <end position="308"/>
    </location>
</feature>
<dbReference type="InterPro" id="IPR050367">
    <property type="entry name" value="APC_superfamily"/>
</dbReference>
<feature type="transmembrane region" description="Helical" evidence="5">
    <location>
        <begin position="449"/>
        <end position="476"/>
    </location>
</feature>
<proteinExistence type="predicted"/>
<feature type="transmembrane region" description="Helical" evidence="5">
    <location>
        <begin position="246"/>
        <end position="270"/>
    </location>
</feature>
<evidence type="ECO:0000313" key="8">
    <source>
        <dbReference type="Proteomes" id="UP000019267"/>
    </source>
</evidence>
<feature type="transmembrane region" description="Helical" evidence="5">
    <location>
        <begin position="143"/>
        <end position="160"/>
    </location>
</feature>
<evidence type="ECO:0000259" key="6">
    <source>
        <dbReference type="Pfam" id="PF00324"/>
    </source>
</evidence>
<dbReference type="EMBL" id="CP006681">
    <property type="protein sequence ID" value="AHI53203.1"/>
    <property type="molecule type" value="Genomic_DNA"/>
</dbReference>
<evidence type="ECO:0000256" key="3">
    <source>
        <dbReference type="ARBA" id="ARBA00022989"/>
    </source>
</evidence>
<evidence type="ECO:0000256" key="5">
    <source>
        <dbReference type="SAM" id="Phobius"/>
    </source>
</evidence>
<feature type="transmembrane region" description="Helical" evidence="5">
    <location>
        <begin position="214"/>
        <end position="234"/>
    </location>
</feature>
<feature type="transmembrane region" description="Helical" evidence="5">
    <location>
        <begin position="381"/>
        <end position="404"/>
    </location>
</feature>
<dbReference type="STRING" id="1276246.SCULI_v1c08630"/>
<evidence type="ECO:0000313" key="7">
    <source>
        <dbReference type="EMBL" id="AHI53203.1"/>
    </source>
</evidence>
<feature type="transmembrane region" description="Helical" evidence="5">
    <location>
        <begin position="12"/>
        <end position="35"/>
    </location>
</feature>
<accession>W6A7W5</accession>
<dbReference type="AlphaFoldDB" id="W6A7W5"/>
<feature type="transmembrane region" description="Helical" evidence="5">
    <location>
        <begin position="41"/>
        <end position="65"/>
    </location>
</feature>